<feature type="domain" description="Carboxylesterase type B" evidence="2">
    <location>
        <begin position="54"/>
        <end position="506"/>
    </location>
</feature>
<dbReference type="Proteomes" id="UP000294933">
    <property type="component" value="Unassembled WGS sequence"/>
</dbReference>
<keyword evidence="4" id="KW-1185">Reference proteome</keyword>
<accession>A0A4Y7QBG5</accession>
<dbReference type="PANTHER" id="PTHR45570:SF1">
    <property type="entry name" value="CARBOXYLIC ESTER HYDROLASE"/>
    <property type="match status" value="1"/>
</dbReference>
<keyword evidence="1" id="KW-0732">Signal</keyword>
<dbReference type="GO" id="GO:0016787">
    <property type="term" value="F:hydrolase activity"/>
    <property type="evidence" value="ECO:0007669"/>
    <property type="project" value="UniProtKB-KW"/>
</dbReference>
<dbReference type="Gene3D" id="3.40.50.1820">
    <property type="entry name" value="alpha/beta hydrolase"/>
    <property type="match status" value="1"/>
</dbReference>
<evidence type="ECO:0000256" key="1">
    <source>
        <dbReference type="SAM" id="SignalP"/>
    </source>
</evidence>
<evidence type="ECO:0000313" key="3">
    <source>
        <dbReference type="EMBL" id="TDL24934.1"/>
    </source>
</evidence>
<protein>
    <submittedName>
        <fullName evidence="3">Alpha/beta-hydrolase</fullName>
    </submittedName>
</protein>
<dbReference type="VEuPathDB" id="FungiDB:BD410DRAFT_785675"/>
<dbReference type="InterPro" id="IPR029058">
    <property type="entry name" value="AB_hydrolase_fold"/>
</dbReference>
<evidence type="ECO:0000313" key="4">
    <source>
        <dbReference type="Proteomes" id="UP000294933"/>
    </source>
</evidence>
<gene>
    <name evidence="3" type="ORF">BD410DRAFT_785675</name>
</gene>
<organism evidence="3 4">
    <name type="scientific">Rickenella mellea</name>
    <dbReference type="NCBI Taxonomy" id="50990"/>
    <lineage>
        <taxon>Eukaryota</taxon>
        <taxon>Fungi</taxon>
        <taxon>Dikarya</taxon>
        <taxon>Basidiomycota</taxon>
        <taxon>Agaricomycotina</taxon>
        <taxon>Agaricomycetes</taxon>
        <taxon>Hymenochaetales</taxon>
        <taxon>Rickenellaceae</taxon>
        <taxon>Rickenella</taxon>
    </lineage>
</organism>
<dbReference type="SUPFAM" id="SSF53474">
    <property type="entry name" value="alpha/beta-Hydrolases"/>
    <property type="match status" value="1"/>
</dbReference>
<dbReference type="InterPro" id="IPR002018">
    <property type="entry name" value="CarbesteraseB"/>
</dbReference>
<dbReference type="EMBL" id="ML170165">
    <property type="protein sequence ID" value="TDL24934.1"/>
    <property type="molecule type" value="Genomic_DNA"/>
</dbReference>
<feature type="chain" id="PRO_5021219132" evidence="1">
    <location>
        <begin position="20"/>
        <end position="542"/>
    </location>
</feature>
<dbReference type="Pfam" id="PF00135">
    <property type="entry name" value="COesterase"/>
    <property type="match status" value="1"/>
</dbReference>
<dbReference type="PANTHER" id="PTHR45570">
    <property type="entry name" value="CARBOXYLIC ESTER HYDROLASE"/>
    <property type="match status" value="1"/>
</dbReference>
<evidence type="ECO:0000259" key="2">
    <source>
        <dbReference type="Pfam" id="PF00135"/>
    </source>
</evidence>
<feature type="signal peptide" evidence="1">
    <location>
        <begin position="1"/>
        <end position="19"/>
    </location>
</feature>
<sequence length="542" mass="56437">MVAVLALFTPLLLVASSWATPLALPGLPRQGAITVNTPVGQATGVVDGGAVRFTVRYATANRWQPSVVATTWTLPNGASDPAALPHACPQDSSVENSQPTSEDCLSVILYVPPVAATKNVPTMLWIHGGSFIEGSATGPGLDGSKLAVATGSIIAVVQYRLGVLGLFPPNGGTNLAVKDVINSLQFLRQTLPSFGGQTSKFTIAGQSSGASMVRALLGTPSAQSLFRSAILHSDPMDFGLLSTTTQSSLQAAFTKSLNCSSSTPTTSAAAAAACYNALPLSTILSAQDDLMSNAASIDPAAGLNEPIRPCLDGTLITSPLDSTHSYPSVNKPLIISTVLNEAGNAIYNYNAFPDPLPGSAFEPVVEATFGQPRTQQICSSTFYGVPTSGNLAIDVRPQIEKLGTDYIWKCSSWTFARNWIAHGGSAHVGMYVVGATYPSNANVPFCASGGGICHEDDIMLLFGTAPNPTSAQAAVTTEIQARYKNFLSANDINPSGMATWAPATTTDVHARVLGGTGEAPVNACTPTFWGATPQYDYQVFNE</sequence>
<proteinExistence type="predicted"/>
<keyword evidence="3" id="KW-0378">Hydrolase</keyword>
<dbReference type="AlphaFoldDB" id="A0A4Y7QBG5"/>
<dbReference type="STRING" id="50990.A0A4Y7QBG5"/>
<dbReference type="OrthoDB" id="408631at2759"/>
<reference evidence="3 4" key="1">
    <citation type="submission" date="2018-06" db="EMBL/GenBank/DDBJ databases">
        <title>A transcriptomic atlas of mushroom development highlights an independent origin of complex multicellularity.</title>
        <authorList>
            <consortium name="DOE Joint Genome Institute"/>
            <person name="Krizsan K."/>
            <person name="Almasi E."/>
            <person name="Merenyi Z."/>
            <person name="Sahu N."/>
            <person name="Viragh M."/>
            <person name="Koszo T."/>
            <person name="Mondo S."/>
            <person name="Kiss B."/>
            <person name="Balint B."/>
            <person name="Kues U."/>
            <person name="Barry K."/>
            <person name="Hegedus J.C."/>
            <person name="Henrissat B."/>
            <person name="Johnson J."/>
            <person name="Lipzen A."/>
            <person name="Ohm R."/>
            <person name="Nagy I."/>
            <person name="Pangilinan J."/>
            <person name="Yan J."/>
            <person name="Xiong Y."/>
            <person name="Grigoriev I.V."/>
            <person name="Hibbett D.S."/>
            <person name="Nagy L.G."/>
        </authorList>
    </citation>
    <scope>NUCLEOTIDE SEQUENCE [LARGE SCALE GENOMIC DNA]</scope>
    <source>
        <strain evidence="3 4">SZMC22713</strain>
    </source>
</reference>
<name>A0A4Y7QBG5_9AGAM</name>